<keyword evidence="2" id="KW-1185">Reference proteome</keyword>
<dbReference type="VEuPathDB" id="VectorBase:HLOH_040711"/>
<comment type="caution">
    <text evidence="1">The sequence shown here is derived from an EMBL/GenBank/DDBJ whole genome shotgun (WGS) entry which is preliminary data.</text>
</comment>
<dbReference type="Proteomes" id="UP000821853">
    <property type="component" value="Chromosome 9"/>
</dbReference>
<dbReference type="AlphaFoldDB" id="A0A9J6H408"/>
<dbReference type="EMBL" id="JABSTR010000011">
    <property type="protein sequence ID" value="KAH9382035.1"/>
    <property type="molecule type" value="Genomic_DNA"/>
</dbReference>
<name>A0A9J6H408_HAELO</name>
<dbReference type="OrthoDB" id="6479028at2759"/>
<gene>
    <name evidence="1" type="ORF">HPB48_015312</name>
</gene>
<protein>
    <submittedName>
        <fullName evidence="1">Uncharacterized protein</fullName>
    </submittedName>
</protein>
<organism evidence="1 2">
    <name type="scientific">Haemaphysalis longicornis</name>
    <name type="common">Bush tick</name>
    <dbReference type="NCBI Taxonomy" id="44386"/>
    <lineage>
        <taxon>Eukaryota</taxon>
        <taxon>Metazoa</taxon>
        <taxon>Ecdysozoa</taxon>
        <taxon>Arthropoda</taxon>
        <taxon>Chelicerata</taxon>
        <taxon>Arachnida</taxon>
        <taxon>Acari</taxon>
        <taxon>Parasitiformes</taxon>
        <taxon>Ixodida</taxon>
        <taxon>Ixodoidea</taxon>
        <taxon>Ixodidae</taxon>
        <taxon>Haemaphysalinae</taxon>
        <taxon>Haemaphysalis</taxon>
    </lineage>
</organism>
<accession>A0A9J6H408</accession>
<proteinExistence type="predicted"/>
<evidence type="ECO:0000313" key="1">
    <source>
        <dbReference type="EMBL" id="KAH9382035.1"/>
    </source>
</evidence>
<reference evidence="1 2" key="1">
    <citation type="journal article" date="2020" name="Cell">
        <title>Large-Scale Comparative Analyses of Tick Genomes Elucidate Their Genetic Diversity and Vector Capacities.</title>
        <authorList>
            <consortium name="Tick Genome and Microbiome Consortium (TIGMIC)"/>
            <person name="Jia N."/>
            <person name="Wang J."/>
            <person name="Shi W."/>
            <person name="Du L."/>
            <person name="Sun Y."/>
            <person name="Zhan W."/>
            <person name="Jiang J.F."/>
            <person name="Wang Q."/>
            <person name="Zhang B."/>
            <person name="Ji P."/>
            <person name="Bell-Sakyi L."/>
            <person name="Cui X.M."/>
            <person name="Yuan T.T."/>
            <person name="Jiang B.G."/>
            <person name="Yang W.F."/>
            <person name="Lam T.T."/>
            <person name="Chang Q.C."/>
            <person name="Ding S.J."/>
            <person name="Wang X.J."/>
            <person name="Zhu J.G."/>
            <person name="Ruan X.D."/>
            <person name="Zhao L."/>
            <person name="Wei J.T."/>
            <person name="Ye R.Z."/>
            <person name="Que T.C."/>
            <person name="Du C.H."/>
            <person name="Zhou Y.H."/>
            <person name="Cheng J.X."/>
            <person name="Dai P.F."/>
            <person name="Guo W.B."/>
            <person name="Han X.H."/>
            <person name="Huang E.J."/>
            <person name="Li L.F."/>
            <person name="Wei W."/>
            <person name="Gao Y.C."/>
            <person name="Liu J.Z."/>
            <person name="Shao H.Z."/>
            <person name="Wang X."/>
            <person name="Wang C.C."/>
            <person name="Yang T.C."/>
            <person name="Huo Q.B."/>
            <person name="Li W."/>
            <person name="Chen H.Y."/>
            <person name="Chen S.E."/>
            <person name="Zhou L.G."/>
            <person name="Ni X.B."/>
            <person name="Tian J.H."/>
            <person name="Sheng Y."/>
            <person name="Liu T."/>
            <person name="Pan Y.S."/>
            <person name="Xia L.Y."/>
            <person name="Li J."/>
            <person name="Zhao F."/>
            <person name="Cao W.C."/>
        </authorList>
    </citation>
    <scope>NUCLEOTIDE SEQUENCE [LARGE SCALE GENOMIC DNA]</scope>
    <source>
        <strain evidence="1">HaeL-2018</strain>
    </source>
</reference>
<sequence>MRLEEPANGQYVSYLEVRDLEEADAGRYTCDATARLNNLNRLRIIPDNVYLSLADYQAAHWGEPCLSLSGKETCLDANTGCYPDRRFNKTVATGNACQCNYGFPIHIPQFSRCDTGGCANPLLIRSSE</sequence>
<evidence type="ECO:0000313" key="2">
    <source>
        <dbReference type="Proteomes" id="UP000821853"/>
    </source>
</evidence>